<dbReference type="Gene3D" id="2.30.30.140">
    <property type="match status" value="1"/>
</dbReference>
<feature type="region of interest" description="Disordered" evidence="1">
    <location>
        <begin position="266"/>
        <end position="289"/>
    </location>
</feature>
<feature type="region of interest" description="Disordered" evidence="1">
    <location>
        <begin position="1"/>
        <end position="34"/>
    </location>
</feature>
<evidence type="ECO:0000259" key="2">
    <source>
        <dbReference type="PROSITE" id="PS50812"/>
    </source>
</evidence>
<dbReference type="PANTHER" id="PTHR10688">
    <property type="entry name" value="PWWP DOMAIN-CONTAINING PROTEIN"/>
    <property type="match status" value="1"/>
</dbReference>
<sequence>MKSRSTLVFDSPLVPKSRRRPRTRKARRSPLQGSPAFLPLSFPLDGSASGMTDISLEASIGPLSIDNEKIPNLLKCSISWDGKDRETILESVEVPVLEVESVDQISLMDTCKTVFARQACKNGLNSNDRVLTHSLAGPAPFTVDGSLCPTGRNGDSWLAPGSTVWAKTAYHDWWPAEVMDERSLECTKNNHIGHILVQLYGSKEHAWLEPARDLSEFDYCYEERSRNPLQAFQDALKQALCKHVHTSPRTLLERCLDNPKSSYQHDKLGTWQTSSKTSNNSADEGRSLRKRKMKVHFDLTCAENPKRRNRRLRIMRYLGLMAPVGSPFSLQH</sequence>
<dbReference type="SUPFAM" id="SSF63748">
    <property type="entry name" value="Tudor/PWWP/MBT"/>
    <property type="match status" value="1"/>
</dbReference>
<dbReference type="PANTHER" id="PTHR10688:SF14">
    <property type="entry name" value="PWWP DOMAIN-CONTAINING PROTEIN"/>
    <property type="match status" value="1"/>
</dbReference>
<dbReference type="CDD" id="cd05162">
    <property type="entry name" value="PWWP"/>
    <property type="match status" value="1"/>
</dbReference>
<proteinExistence type="predicted"/>
<gene>
    <name evidence="3" type="ORF">GSMUA_109770.1</name>
</gene>
<organism evidence="3">
    <name type="scientific">Musa acuminata subsp. malaccensis</name>
    <name type="common">Wild banana</name>
    <name type="synonym">Musa malaccensis</name>
    <dbReference type="NCBI Taxonomy" id="214687"/>
    <lineage>
        <taxon>Eukaryota</taxon>
        <taxon>Viridiplantae</taxon>
        <taxon>Streptophyta</taxon>
        <taxon>Embryophyta</taxon>
        <taxon>Tracheophyta</taxon>
        <taxon>Spermatophyta</taxon>
        <taxon>Magnoliopsida</taxon>
        <taxon>Liliopsida</taxon>
        <taxon>Zingiberales</taxon>
        <taxon>Musaceae</taxon>
        <taxon>Musa</taxon>
    </lineage>
</organism>
<dbReference type="InterPro" id="IPR052657">
    <property type="entry name" value="PDP_family_Arabidopsis"/>
</dbReference>
<dbReference type="InterPro" id="IPR000313">
    <property type="entry name" value="PWWP_dom"/>
</dbReference>
<feature type="domain" description="PWWP" evidence="2">
    <location>
        <begin position="160"/>
        <end position="219"/>
    </location>
</feature>
<dbReference type="EMBL" id="HG996469">
    <property type="protein sequence ID" value="CAG1841183.1"/>
    <property type="molecule type" value="Genomic_DNA"/>
</dbReference>
<reference evidence="3" key="1">
    <citation type="submission" date="2021-03" db="EMBL/GenBank/DDBJ databases">
        <authorList>
            <consortium name="Genoscope - CEA"/>
            <person name="William W."/>
        </authorList>
    </citation>
    <scope>NUCLEOTIDE SEQUENCE</scope>
    <source>
        <strain evidence="3">Doubled-haploid Pahang</strain>
    </source>
</reference>
<dbReference type="AlphaFoldDB" id="A0A8D7F598"/>
<accession>A0A8D7F598</accession>
<feature type="compositionally biased region" description="Basic residues" evidence="1">
    <location>
        <begin position="16"/>
        <end position="28"/>
    </location>
</feature>
<dbReference type="Pfam" id="PF00855">
    <property type="entry name" value="PWWP"/>
    <property type="match status" value="1"/>
</dbReference>
<evidence type="ECO:0000313" key="3">
    <source>
        <dbReference type="EMBL" id="CAG1841183.1"/>
    </source>
</evidence>
<protein>
    <submittedName>
        <fullName evidence="3">(wild Malaysian banana) hypothetical protein</fullName>
    </submittedName>
</protein>
<feature type="compositionally biased region" description="Polar residues" evidence="1">
    <location>
        <begin position="270"/>
        <end position="282"/>
    </location>
</feature>
<evidence type="ECO:0000256" key="1">
    <source>
        <dbReference type="SAM" id="MobiDB-lite"/>
    </source>
</evidence>
<dbReference type="PROSITE" id="PS50812">
    <property type="entry name" value="PWWP"/>
    <property type="match status" value="1"/>
</dbReference>
<name>A0A8D7F598_MUSAM</name>